<dbReference type="EMBL" id="CP000383">
    <property type="protein sequence ID" value="ABG59222.1"/>
    <property type="molecule type" value="Genomic_DNA"/>
</dbReference>
<evidence type="ECO:0000256" key="4">
    <source>
        <dbReference type="ARBA" id="ARBA00023136"/>
    </source>
</evidence>
<protein>
    <recommendedName>
        <fullName evidence="7">Translocation and assembly module TamB C-terminal domain-containing protein</fullName>
    </recommendedName>
</protein>
<accession>A0A6N4SSC7</accession>
<evidence type="ECO:0000256" key="1">
    <source>
        <dbReference type="ARBA" id="ARBA00004167"/>
    </source>
</evidence>
<evidence type="ECO:0000256" key="2">
    <source>
        <dbReference type="ARBA" id="ARBA00022692"/>
    </source>
</evidence>
<dbReference type="RefSeq" id="WP_011585340.1">
    <property type="nucleotide sequence ID" value="NC_008255.1"/>
</dbReference>
<name>A0A6N4SSC7_CYTH3</name>
<dbReference type="Pfam" id="PF04357">
    <property type="entry name" value="TamB"/>
    <property type="match status" value="1"/>
</dbReference>
<dbReference type="KEGG" id="chu:CHU_1956"/>
<comment type="subcellular location">
    <subcellularLocation>
        <location evidence="1">Membrane</location>
        <topology evidence="1">Single-pass membrane protein</topology>
    </subcellularLocation>
</comment>
<evidence type="ECO:0000256" key="3">
    <source>
        <dbReference type="ARBA" id="ARBA00022989"/>
    </source>
</evidence>
<proteinExistence type="predicted"/>
<feature type="region of interest" description="Disordered" evidence="5">
    <location>
        <begin position="1489"/>
        <end position="1513"/>
    </location>
</feature>
<sequence length="1513" mass="171416">MITQVKNFSRIFIRRFLKTVAYTALILLILLTIIVIGFRTIYVQEKVGKIASKELSEFLQYKVNIDRVEIDWFDHFIIYGVTLYDYKGSQMIHLGEGVVDYEIFTLERKWTFRIEDIVLKDGEVHLIKYKNTDILNINEFIDAASKLGNDMDTTAAREAFTLDDIKLVNMRFAYDDMRSGNISGFDHNHFSFDSIYGITEDLYAFADTFRINIKDLTTIEGHTRLRVHKLSGIYTLCEHYMDLENMYAKIGNTFLQNYMKISYGTITDLADFNTEAYINATLDSSYVDLQDIAFFAPELKKYPYRIGISAVASGKVSKFTINKLRAYTGKSYVKGSLHMDGLPSFMSTYIDATFNDAYISQADLGPFFDTEVRETIQTFSYFKGLLSFNGFPKDFVANAALNTAMGYFKTDMKFNLKDNLKADSYYSGKLITKQFNLGKLIKNEQLGFINMDGSVEGVGFDIDELRMKMLATIYSIDFNNYTYKNIHTNALLQKSLFNGHADIVDSNLVMSVDGMLDYREEEEILQVNVVCEKAQLKKLNLNITDTDLLVKTKLNLNFRGTEIDDAYGNGYLADTYLLYNGNKEIYIDTLHLISNIIDDTTRNIEIASDIITATIKGNFKPTIIAHDFTEFVQEVNNSIVHDSLDVLEYYKNKTIHQETPYHVNYDIQLHDINAFLNIYTPGLYISGESSIKGRFNSGRTKILRSRAEIDTIYYKGFEFRKNKINLFCSQKSDTSEVLGNLTFTSEKQINSDYIETENFLLETVLAGEQANFYIGAKQSATNNSTRISGTIDLYDPYNIITFNNSILSIKDNVWKFKDDKKIFFNAHEIKFDSVSLSNAQQEIVIIGKLGQESTQGTVLLENIHMEDFSHFFTQVKLKGIANGNINLGESDVDSKLTIDNFNIDTLYVGDVNGLATWNNQQKQMNMNVSILRKSDNIFNLSGYFAPESTLRSEELNLVAQFKEADISPLNSIAKDVFTAIRGLATGYVTIKGTLSEPLVDGEIDVTNGHFKIPFTGASYHFTDKIYVKNDRIGFENVELKDINEKSCYVTGGLNHNHFKDFVLDFRGTIPLQDGNGFQVINLAENQGDIFYGDAYVTGNWEILGALNKIKIKANALSQPNTKIFIPLDTYAGAEHESYIRFVDPDRDKTNINQKKKIDLSGIEMEFNLDITPDAYTEIIFDKKAGDIIRGNGNGHMRLTIDTRGDFNMFGNYEIIRGKYNFTLAGIINKEFTIDPGSTIKWNGEPYEAELDIKTRYRLYTSLKPTITDPTLAESPDAQRKYPVNVLMGLKGNLRSPEVILGLKIENKYPGQFAGYVNSFETYVAGNPSEMNKQAFSLIVLRKLSPIGNGLSDASGSYANLSELLSNQLSSFVSQIDENLEINVDLTTLDKNGLNTFNMRFAYTALDGRLRISHQSGNYSNTASAATNIVGEWTVEYVLTPSGNLKAKVYNKINQNALITSANTTTTMAAGMSIQHTQGFDRIGEIFKKNANKKKKKRKEPKQMWAPYKDEENQ</sequence>
<feature type="domain" description="Translocation and assembly module TamB C-terminal" evidence="7">
    <location>
        <begin position="1042"/>
        <end position="1454"/>
    </location>
</feature>
<feature type="compositionally biased region" description="Basic residues" evidence="5">
    <location>
        <begin position="1489"/>
        <end position="1499"/>
    </location>
</feature>
<dbReference type="Proteomes" id="UP000001822">
    <property type="component" value="Chromosome"/>
</dbReference>
<evidence type="ECO:0000256" key="5">
    <source>
        <dbReference type="SAM" id="MobiDB-lite"/>
    </source>
</evidence>
<evidence type="ECO:0000313" key="8">
    <source>
        <dbReference type="EMBL" id="ABG59222.1"/>
    </source>
</evidence>
<gene>
    <name evidence="8" type="ordered locus">CHU_1956</name>
</gene>
<evidence type="ECO:0000259" key="7">
    <source>
        <dbReference type="Pfam" id="PF04357"/>
    </source>
</evidence>
<evidence type="ECO:0000256" key="6">
    <source>
        <dbReference type="SAM" id="Phobius"/>
    </source>
</evidence>
<evidence type="ECO:0000313" key="9">
    <source>
        <dbReference type="Proteomes" id="UP000001822"/>
    </source>
</evidence>
<keyword evidence="9" id="KW-1185">Reference proteome</keyword>
<keyword evidence="3 6" id="KW-1133">Transmembrane helix</keyword>
<keyword evidence="2 6" id="KW-0812">Transmembrane</keyword>
<keyword evidence="4 6" id="KW-0472">Membrane</keyword>
<organism evidence="8 9">
    <name type="scientific">Cytophaga hutchinsonii (strain ATCC 33406 / DSM 1761 / CIP 103989 / NBRC 15051 / NCIMB 9469 / D465)</name>
    <dbReference type="NCBI Taxonomy" id="269798"/>
    <lineage>
        <taxon>Bacteria</taxon>
        <taxon>Pseudomonadati</taxon>
        <taxon>Bacteroidota</taxon>
        <taxon>Cytophagia</taxon>
        <taxon>Cytophagales</taxon>
        <taxon>Cytophagaceae</taxon>
        <taxon>Cytophaga</taxon>
    </lineage>
</organism>
<dbReference type="GO" id="GO:0005886">
    <property type="term" value="C:plasma membrane"/>
    <property type="evidence" value="ECO:0007669"/>
    <property type="project" value="InterPro"/>
</dbReference>
<reference evidence="8 9" key="1">
    <citation type="journal article" date="2007" name="Appl. Environ. Microbiol.">
        <title>Genome sequence of the cellulolytic gliding bacterium Cytophaga hutchinsonii.</title>
        <authorList>
            <person name="Xie G."/>
            <person name="Bruce D.C."/>
            <person name="Challacombe J.F."/>
            <person name="Chertkov O."/>
            <person name="Detter J.C."/>
            <person name="Gilna P."/>
            <person name="Han C.S."/>
            <person name="Lucas S."/>
            <person name="Misra M."/>
            <person name="Myers G.L."/>
            <person name="Richardson P."/>
            <person name="Tapia R."/>
            <person name="Thayer N."/>
            <person name="Thompson L.S."/>
            <person name="Brettin T.S."/>
            <person name="Henrissat B."/>
            <person name="Wilson D.B."/>
            <person name="McBride M.J."/>
        </authorList>
    </citation>
    <scope>NUCLEOTIDE SEQUENCE [LARGE SCALE GENOMIC DNA]</scope>
    <source>
        <strain evidence="9">ATCC 33406 / DSM 1761 / CIP 103989 / NBRC 15051 / NCIMB 9469 / D465</strain>
    </source>
</reference>
<dbReference type="GO" id="GO:0009306">
    <property type="term" value="P:protein secretion"/>
    <property type="evidence" value="ECO:0007669"/>
    <property type="project" value="InterPro"/>
</dbReference>
<feature type="transmembrane region" description="Helical" evidence="6">
    <location>
        <begin position="20"/>
        <end position="42"/>
    </location>
</feature>
<dbReference type="InterPro" id="IPR007452">
    <property type="entry name" value="TamB_C"/>
</dbReference>